<accession>I8TQK7</accession>
<dbReference type="STRING" id="1192197.JBW_01552"/>
<dbReference type="OrthoDB" id="9785884at2"/>
<dbReference type="InterPro" id="IPR010861">
    <property type="entry name" value="DUF1492"/>
</dbReference>
<dbReference type="KEGG" id="pft:JBW_01552"/>
<sequence>MNKEQIAKIAGEAGAKAALEAWDKKWQEQKKTQYTTRLWNTRMLLKHYTSLKEYCDKAIYSRSSESTEKPVEILESLGECTKEEYIESIKSSTIRTITIMAHVEAMLKLYKIYCETSGKAEDERRYRILHANYFDKVKIADICEAENIDRSTYYRDNRESSEMLSALIFGADGLSAMRQRGN</sequence>
<name>I8TQK7_9FIRM</name>
<reference evidence="2" key="2">
    <citation type="submission" date="2015-02" db="EMBL/GenBank/DDBJ databases">
        <title>Complete Genome Sequence of Pelosinus fermentans JBW45.</title>
        <authorList>
            <person name="De Leon K.B."/>
            <person name="Utturkar S.M."/>
            <person name="Camilleri L.B."/>
            <person name="Arkin A.P."/>
            <person name="Fields M.W."/>
            <person name="Brown S.D."/>
            <person name="Wall J.D."/>
        </authorList>
    </citation>
    <scope>NUCLEOTIDE SEQUENCE [LARGE SCALE GENOMIC DNA]</scope>
    <source>
        <strain evidence="2">JBW45</strain>
    </source>
</reference>
<evidence type="ECO:0000313" key="2">
    <source>
        <dbReference type="Proteomes" id="UP000005361"/>
    </source>
</evidence>
<dbReference type="Pfam" id="PF07374">
    <property type="entry name" value="DUF1492"/>
    <property type="match status" value="1"/>
</dbReference>
<protein>
    <submittedName>
        <fullName evidence="1">Uncharacterized protein</fullName>
    </submittedName>
</protein>
<dbReference type="EMBL" id="CP010978">
    <property type="protein sequence ID" value="AJQ26902.1"/>
    <property type="molecule type" value="Genomic_DNA"/>
</dbReference>
<gene>
    <name evidence="1" type="ORF">JBW_01552</name>
</gene>
<dbReference type="Proteomes" id="UP000005361">
    <property type="component" value="Chromosome"/>
</dbReference>
<dbReference type="HOGENOM" id="CLU_097117_1_1_9"/>
<proteinExistence type="predicted"/>
<dbReference type="RefSeq" id="WP_007959682.1">
    <property type="nucleotide sequence ID" value="NZ_CP010978.1"/>
</dbReference>
<reference evidence="1 2" key="1">
    <citation type="journal article" date="2015" name="Genome Announc.">
        <title>Complete Genome Sequence of Pelosinus fermentans JBW45, a Member of a Remarkably Competitive Group of Negativicutes in the Firmicutes Phylum.</title>
        <authorList>
            <person name="De Leon K.B."/>
            <person name="Utturkar S.M."/>
            <person name="Camilleri L.B."/>
            <person name="Elias D.A."/>
            <person name="Arkin A.P."/>
            <person name="Fields M.W."/>
            <person name="Brown S.D."/>
            <person name="Wall J.D."/>
        </authorList>
    </citation>
    <scope>NUCLEOTIDE SEQUENCE [LARGE SCALE GENOMIC DNA]</scope>
    <source>
        <strain evidence="1 2">JBW45</strain>
    </source>
</reference>
<dbReference type="AlphaFoldDB" id="I8TQK7"/>
<organism evidence="1 2">
    <name type="scientific">Pelosinus fermentans JBW45</name>
    <dbReference type="NCBI Taxonomy" id="1192197"/>
    <lineage>
        <taxon>Bacteria</taxon>
        <taxon>Bacillati</taxon>
        <taxon>Bacillota</taxon>
        <taxon>Negativicutes</taxon>
        <taxon>Selenomonadales</taxon>
        <taxon>Sporomusaceae</taxon>
        <taxon>Pelosinus</taxon>
    </lineage>
</organism>
<evidence type="ECO:0000313" key="1">
    <source>
        <dbReference type="EMBL" id="AJQ26902.1"/>
    </source>
</evidence>